<dbReference type="KEGG" id="aex:Astex_2683"/>
<feature type="signal peptide" evidence="6">
    <location>
        <begin position="1"/>
        <end position="24"/>
    </location>
</feature>
<dbReference type="PANTHER" id="PTHR43301">
    <property type="entry name" value="ARABINAN ENDO-1,5-ALPHA-L-ARABINOSIDASE"/>
    <property type="match status" value="1"/>
</dbReference>
<dbReference type="Gene3D" id="2.115.10.20">
    <property type="entry name" value="Glycosyl hydrolase domain, family 43"/>
    <property type="match status" value="2"/>
</dbReference>
<dbReference type="OrthoDB" id="9758923at2"/>
<keyword evidence="8" id="KW-1185">Reference proteome</keyword>
<organism evidence="7 8">
    <name type="scientific">Asticcacaulis excentricus (strain ATCC 15261 / DSM 4724 / KCTC 12464 / NCIMB 9791 / VKM B-1370 / CB 48)</name>
    <dbReference type="NCBI Taxonomy" id="573065"/>
    <lineage>
        <taxon>Bacteria</taxon>
        <taxon>Pseudomonadati</taxon>
        <taxon>Pseudomonadota</taxon>
        <taxon>Alphaproteobacteria</taxon>
        <taxon>Caulobacterales</taxon>
        <taxon>Caulobacteraceae</taxon>
        <taxon>Asticcacaulis</taxon>
    </lineage>
</organism>
<evidence type="ECO:0000313" key="7">
    <source>
        <dbReference type="EMBL" id="ADU14324.1"/>
    </source>
</evidence>
<dbReference type="eggNOG" id="COG3940">
    <property type="taxonomic scope" value="Bacteria"/>
</dbReference>
<dbReference type="Pfam" id="PF04616">
    <property type="entry name" value="Glyco_hydro_43"/>
    <property type="match status" value="1"/>
</dbReference>
<dbReference type="CDD" id="cd08983">
    <property type="entry name" value="GH43_Bt3655-like"/>
    <property type="match status" value="1"/>
</dbReference>
<feature type="region of interest" description="Disordered" evidence="5">
    <location>
        <begin position="1012"/>
        <end position="1032"/>
    </location>
</feature>
<evidence type="ECO:0000256" key="2">
    <source>
        <dbReference type="ARBA" id="ARBA00009865"/>
    </source>
</evidence>
<name>E8RS53_ASTEC</name>
<dbReference type="PANTHER" id="PTHR43301:SF3">
    <property type="entry name" value="ARABINAN ENDO-1,5-ALPHA-L-ARABINOSIDASE A-RELATED"/>
    <property type="match status" value="1"/>
</dbReference>
<dbReference type="HOGENOM" id="CLU_265975_0_0_5"/>
<dbReference type="InterPro" id="IPR050727">
    <property type="entry name" value="GH43_arabinanases"/>
</dbReference>
<gene>
    <name evidence="7" type="ordered locus">Astex_2683</name>
</gene>
<comment type="pathway">
    <text evidence="1">Glycan metabolism; L-arabinan degradation.</text>
</comment>
<reference evidence="8" key="1">
    <citation type="submission" date="2010-12" db="EMBL/GenBank/DDBJ databases">
        <title>Complete sequence of chromosome 2 of Asticcacaulis excentricus CB 48.</title>
        <authorList>
            <consortium name="US DOE Joint Genome Institute"/>
            <person name="Lucas S."/>
            <person name="Copeland A."/>
            <person name="Lapidus A."/>
            <person name="Cheng J.-F."/>
            <person name="Bruce D."/>
            <person name="Goodwin L."/>
            <person name="Pitluck S."/>
            <person name="Teshima H."/>
            <person name="Davenport K."/>
            <person name="Detter J.C."/>
            <person name="Han C."/>
            <person name="Tapia R."/>
            <person name="Land M."/>
            <person name="Hauser L."/>
            <person name="Jeffries C."/>
            <person name="Kyrpides N."/>
            <person name="Ivanova N."/>
            <person name="Ovchinnikova G."/>
            <person name="Brun Y.V."/>
            <person name="Woyke T."/>
        </authorList>
    </citation>
    <scope>NUCLEOTIDE SEQUENCE [LARGE SCALE GENOMIC DNA]</scope>
    <source>
        <strain evidence="8">ATCC 15261 / DSM 4724 / KCTC 12464 / NCIMB 9791 / VKM B-1370 / CB 48</strain>
    </source>
</reference>
<dbReference type="InterPro" id="IPR023296">
    <property type="entry name" value="Glyco_hydro_beta-prop_sf"/>
</dbReference>
<dbReference type="GO" id="GO:0004553">
    <property type="term" value="F:hydrolase activity, hydrolyzing O-glycosyl compounds"/>
    <property type="evidence" value="ECO:0007669"/>
    <property type="project" value="InterPro"/>
</dbReference>
<evidence type="ECO:0000256" key="3">
    <source>
        <dbReference type="ARBA" id="ARBA00022801"/>
    </source>
</evidence>
<sequence>MKRSIGLATLLLVTGFGLTTPVLAITNGTGPTATGVSATATTPADLARTVAEALRNDPAFASPIRGSLTLFGSGEDIDALKGVAGAQAVSITWRSSDRTTISDTDKTVGRDVIRKGAVKRANVDKTVRLTATVTVAGVKSLTVPIDVTVLAKPKTPQLDTEAYVFAYFVADNIKGEQIYFAVSDGNNALKWKDLNNAQPVLESTFGTRGLRDPFIMRSAEGDRFFLLATDLSVGRSGWSKATDEGSLYLEIWESTDLVNWGKQRHVKVSAPNAGMTWAPEATYDPTIDAYVVYWTSHMFEDAARTRKDTNGPQILTSITRDFRTFTAPQPWFKAADLPDLVKTQGMIDSTVLKDGDHYYRFTKVTDAQGCPSADIMAQRSTSLRATTESGAWEVVDRCIGRKAGTPEVEGPSAFIANKGDTSGFKYYVWVDHYRGIGYIPLGTNSLETPIKWAYPSDFRLPARPRHGSVLAITAKERDALVAKWGSTPQATAPQNAVKEAAAKISDGWVVPPVVVSGTRLPNPLGHNARWRIDGTVLEDGVPTNTQSASKTVELTGTVSLPDGASLEKRFTVRLLGKEARRLISYARTPTDARDANQPLIARSVHLALGHSTADAKPLNGNYGVLFATGDYIGVDRVENRGIANPSLFYFADGSLGVIGTRVDMTGTAVRPSTAFVFKADTKSPADFAELGTIDLCAEDGVISPRAMWDSASKHYIVSWKTMSGAARWTTVEDLARTELRGAPFFPENRGRRTRIVSDGNVGVIRTGEVATGDAILTADLQARLPGSEAPATLPVDAELAQALENRFGRIVNTGARVEAKTITAGDIASVQSTRVTLDYSDGSTATRAVEWNLADLERLKRARSGTYRIRGTIRQEAYPQIFAYNRADPTIYKYDRGDKSQYLFIATDDTDNKNVNSPHLPLRVAETIADLADANGGRKREVDLLNRLTRAERTKEGRVIAGCYWAPEIHEIGGRLSILFAPCFNPYNDQSNEKGAWSTVEAHIMQLREGGDPANPADWSQPAAVRKPDGTPLGRAEYTKNISLDMSYFESGGQAYYIWSQRYIPEQGKPGDPLTWIAKVDPSNPTRVTSQPQPIIAPNLSFEENLSEGAFALFREGKIHLIYSSSGVSPTYVVGGVWAEEGSDLTNIDSWHKWKAPLQKSLPMPAGVTDYLTYEQGPGHGAFTRDSDGNLLYVYHSWGNGVGGNGRDTRMRRVQWTSDSRPVLDMRFDEEVAPQNRSVTLHVTVRKP</sequence>
<evidence type="ECO:0000256" key="6">
    <source>
        <dbReference type="SAM" id="SignalP"/>
    </source>
</evidence>
<dbReference type="RefSeq" id="WP_013480148.1">
    <property type="nucleotide sequence ID" value="NC_014817.1"/>
</dbReference>
<keyword evidence="3 7" id="KW-0378">Hydrolase</keyword>
<evidence type="ECO:0000256" key="5">
    <source>
        <dbReference type="SAM" id="MobiDB-lite"/>
    </source>
</evidence>
<evidence type="ECO:0000313" key="8">
    <source>
        <dbReference type="Proteomes" id="UP000001492"/>
    </source>
</evidence>
<keyword evidence="4" id="KW-0326">Glycosidase</keyword>
<proteinExistence type="inferred from homology"/>
<evidence type="ECO:0000256" key="4">
    <source>
        <dbReference type="ARBA" id="ARBA00023295"/>
    </source>
</evidence>
<evidence type="ECO:0000256" key="1">
    <source>
        <dbReference type="ARBA" id="ARBA00004834"/>
    </source>
</evidence>
<protein>
    <submittedName>
        <fullName evidence="7">Glycoside hydrolase family 43</fullName>
    </submittedName>
</protein>
<dbReference type="SUPFAM" id="SSF75005">
    <property type="entry name" value="Arabinanase/levansucrase/invertase"/>
    <property type="match status" value="2"/>
</dbReference>
<dbReference type="InterPro" id="IPR006710">
    <property type="entry name" value="Glyco_hydro_43"/>
</dbReference>
<keyword evidence="6" id="KW-0732">Signal</keyword>
<accession>E8RS53</accession>
<dbReference type="STRING" id="573065.Astex_2683"/>
<comment type="similarity">
    <text evidence="2">Belongs to the glycosyl hydrolase 43 family.</text>
</comment>
<dbReference type="EMBL" id="CP002396">
    <property type="protein sequence ID" value="ADU14324.1"/>
    <property type="molecule type" value="Genomic_DNA"/>
</dbReference>
<dbReference type="GO" id="GO:0005975">
    <property type="term" value="P:carbohydrate metabolic process"/>
    <property type="evidence" value="ECO:0007669"/>
    <property type="project" value="InterPro"/>
</dbReference>
<dbReference type="AlphaFoldDB" id="E8RS53"/>
<dbReference type="Proteomes" id="UP000001492">
    <property type="component" value="Chromosome 2"/>
</dbReference>
<feature type="chain" id="PRO_5003226718" evidence="6">
    <location>
        <begin position="25"/>
        <end position="1248"/>
    </location>
</feature>